<evidence type="ECO:0000256" key="1">
    <source>
        <dbReference type="SAM" id="MobiDB-lite"/>
    </source>
</evidence>
<reference evidence="2 3" key="1">
    <citation type="submission" date="2023-02" db="EMBL/GenBank/DDBJ databases">
        <title>LHISI_Scaffold_Assembly.</title>
        <authorList>
            <person name="Stuart O.P."/>
            <person name="Cleave R."/>
            <person name="Magrath M.J.L."/>
            <person name="Mikheyev A.S."/>
        </authorList>
    </citation>
    <scope>NUCLEOTIDE SEQUENCE [LARGE SCALE GENOMIC DNA]</scope>
    <source>
        <strain evidence="2">Daus_M_001</strain>
        <tissue evidence="2">Leg muscle</tissue>
    </source>
</reference>
<keyword evidence="3" id="KW-1185">Reference proteome</keyword>
<comment type="caution">
    <text evidence="2">The sequence shown here is derived from an EMBL/GenBank/DDBJ whole genome shotgun (WGS) entry which is preliminary data.</text>
</comment>
<sequence length="508" mass="56013">MGDAIGVSPLCRPDDVGSPDGGDQRGGIPGGSPLRPRFCIAAQRIECDLEATEGFFSIVQREYFPSPSPPPPPPARCSSSFDDLVASRMLQDMLPFFSPPSFPLRTKFGVVCLEYSTLQNCESKPFSNPLEHTQKISSKSVQPFRRSSVTYTRTETSAFYSSGATVAERLDCSPPTKANRVNPRPVHFRIFSSGNRAVRCRWSAGFLGELPPPRPFIPAQPPYLPLFTVIGSQDSSLTPTRVFCNISSPGRQRSRVNLSAEMPWNVLLSPVLGSWRVGWLCDREGARKRDSAGMLVRFRRWQYFLFENLLFFHLGRIDSIGVPSVCAEKKPDPTSVQSMSLQSQCSIVLQAPSRTVGFTRRFHTLSSIHATNTSPAVVPQSPVVHTSVARAHSTSVLGRRLESSPTRVMRREGPRRQPLSSEYSCFAARPVETSSRQGAEQRNSPTAAVHYSRVSLKGAGQEATSVSARGRGAVRWVHCHSVGQQRSEICTLRATELLSSSPVKYLKK</sequence>
<evidence type="ECO:0000313" key="2">
    <source>
        <dbReference type="EMBL" id="KAJ8867655.1"/>
    </source>
</evidence>
<dbReference type="Proteomes" id="UP001159363">
    <property type="component" value="Chromosome 14"/>
</dbReference>
<accession>A0ABQ9G5B5</accession>
<dbReference type="EMBL" id="JARBHB010000015">
    <property type="protein sequence ID" value="KAJ8867655.1"/>
    <property type="molecule type" value="Genomic_DNA"/>
</dbReference>
<evidence type="ECO:0000313" key="3">
    <source>
        <dbReference type="Proteomes" id="UP001159363"/>
    </source>
</evidence>
<proteinExistence type="predicted"/>
<name>A0ABQ9G5B5_9NEOP</name>
<gene>
    <name evidence="2" type="ORF">PR048_031458</name>
</gene>
<protein>
    <submittedName>
        <fullName evidence="2">Uncharacterized protein</fullName>
    </submittedName>
</protein>
<organism evidence="2 3">
    <name type="scientific">Dryococelus australis</name>
    <dbReference type="NCBI Taxonomy" id="614101"/>
    <lineage>
        <taxon>Eukaryota</taxon>
        <taxon>Metazoa</taxon>
        <taxon>Ecdysozoa</taxon>
        <taxon>Arthropoda</taxon>
        <taxon>Hexapoda</taxon>
        <taxon>Insecta</taxon>
        <taxon>Pterygota</taxon>
        <taxon>Neoptera</taxon>
        <taxon>Polyneoptera</taxon>
        <taxon>Phasmatodea</taxon>
        <taxon>Verophasmatodea</taxon>
        <taxon>Anareolatae</taxon>
        <taxon>Phasmatidae</taxon>
        <taxon>Eurycanthinae</taxon>
        <taxon>Dryococelus</taxon>
    </lineage>
</organism>
<feature type="region of interest" description="Disordered" evidence="1">
    <location>
        <begin position="1"/>
        <end position="31"/>
    </location>
</feature>